<reference evidence="3 5" key="1">
    <citation type="journal article" date="2018" name="PLoS Genet.">
        <title>Population sequencing reveals clonal diversity and ancestral inbreeding in the grapevine cultivar Chardonnay.</title>
        <authorList>
            <person name="Roach M.J."/>
            <person name="Johnson D.L."/>
            <person name="Bohlmann J."/>
            <person name="van Vuuren H.J."/>
            <person name="Jones S.J."/>
            <person name="Pretorius I.S."/>
            <person name="Schmidt S.A."/>
            <person name="Borneman A.R."/>
        </authorList>
    </citation>
    <scope>NUCLEOTIDE SEQUENCE [LARGE SCALE GENOMIC DNA]</scope>
    <source>
        <strain evidence="5">cv. Chardonnay</strain>
        <strain evidence="3">I10V1</strain>
        <tissue evidence="3">Leaf</tissue>
    </source>
</reference>
<evidence type="ECO:0000259" key="2">
    <source>
        <dbReference type="Pfam" id="PF03168"/>
    </source>
</evidence>
<dbReference type="EMBL" id="QGNW01000120">
    <property type="protein sequence ID" value="RVW94542.1"/>
    <property type="molecule type" value="Genomic_DNA"/>
</dbReference>
<evidence type="ECO:0000313" key="5">
    <source>
        <dbReference type="Proteomes" id="UP000288805"/>
    </source>
</evidence>
<proteinExistence type="predicted"/>
<name>A0A438ICW1_VITVI</name>
<dbReference type="AlphaFoldDB" id="A0A438ICW1"/>
<dbReference type="Pfam" id="PF03168">
    <property type="entry name" value="LEA_2"/>
    <property type="match status" value="1"/>
</dbReference>
<dbReference type="EMBL" id="QGNW01000073">
    <property type="protein sequence ID" value="RVX01855.1"/>
    <property type="molecule type" value="Genomic_DNA"/>
</dbReference>
<evidence type="ECO:0000313" key="3">
    <source>
        <dbReference type="EMBL" id="RVW94542.1"/>
    </source>
</evidence>
<dbReference type="SUPFAM" id="SSF117070">
    <property type="entry name" value="LEA14-like"/>
    <property type="match status" value="1"/>
</dbReference>
<dbReference type="Proteomes" id="UP000288805">
    <property type="component" value="Unassembled WGS sequence"/>
</dbReference>
<protein>
    <submittedName>
        <fullName evidence="3">Late embryogenesis abundant protein</fullName>
    </submittedName>
</protein>
<evidence type="ECO:0000313" key="4">
    <source>
        <dbReference type="EMBL" id="RVX01855.1"/>
    </source>
</evidence>
<sequence length="186" mass="20723">MTSDTGSVRRKKSLKCLAYVAAFVVFQTGIILLFVLLVLKIRDPKVRIASISVENQHFSTNSFSMDLKARVTVKNTNFGHFKFDNSTATISYFGTAVGEATILKARARSRSTKRFNITVPISSSKVNNHRQLRRNLNSGVLNLSSTAKLSGNIHLFKIFKKKKSAEMSCTMELHTNTSSIENLSCK</sequence>
<accession>A0A438ICW1</accession>
<feature type="transmembrane region" description="Helical" evidence="1">
    <location>
        <begin position="17"/>
        <end position="39"/>
    </location>
</feature>
<feature type="domain" description="Late embryogenesis abundant protein LEA-2 subgroup" evidence="2">
    <location>
        <begin position="71"/>
        <end position="170"/>
    </location>
</feature>
<keyword evidence="1" id="KW-0812">Transmembrane</keyword>
<dbReference type="Gene3D" id="2.60.40.1820">
    <property type="match status" value="1"/>
</dbReference>
<dbReference type="InterPro" id="IPR004864">
    <property type="entry name" value="LEA_2"/>
</dbReference>
<evidence type="ECO:0000256" key="1">
    <source>
        <dbReference type="SAM" id="Phobius"/>
    </source>
</evidence>
<dbReference type="PANTHER" id="PTHR31852">
    <property type="entry name" value="LATE EMBRYOGENESIS ABUNDANT (LEA) HYDROXYPROLINE-RICH GLYCOPROTEIN FAMILY"/>
    <property type="match status" value="1"/>
</dbReference>
<comment type="caution">
    <text evidence="3">The sequence shown here is derived from an EMBL/GenBank/DDBJ whole genome shotgun (WGS) entry which is preliminary data.</text>
</comment>
<dbReference type="InterPro" id="IPR055301">
    <property type="entry name" value="Lea14-like_2"/>
</dbReference>
<keyword evidence="1" id="KW-1133">Transmembrane helix</keyword>
<gene>
    <name evidence="3" type="primary">VvCHDp000527_0</name>
    <name evidence="4" type="synonym">VvCHDp000527_6</name>
    <name evidence="4" type="ORF">CK203_019361</name>
    <name evidence="3" type="ORF">CK203_030772</name>
</gene>
<organism evidence="3 5">
    <name type="scientific">Vitis vinifera</name>
    <name type="common">Grape</name>
    <dbReference type="NCBI Taxonomy" id="29760"/>
    <lineage>
        <taxon>Eukaryota</taxon>
        <taxon>Viridiplantae</taxon>
        <taxon>Streptophyta</taxon>
        <taxon>Embryophyta</taxon>
        <taxon>Tracheophyta</taxon>
        <taxon>Spermatophyta</taxon>
        <taxon>Magnoliopsida</taxon>
        <taxon>eudicotyledons</taxon>
        <taxon>Gunneridae</taxon>
        <taxon>Pentapetalae</taxon>
        <taxon>rosids</taxon>
        <taxon>Vitales</taxon>
        <taxon>Vitaceae</taxon>
        <taxon>Viteae</taxon>
        <taxon>Vitis</taxon>
    </lineage>
</organism>
<keyword evidence="1" id="KW-0472">Membrane</keyword>